<dbReference type="AlphaFoldDB" id="A0A917FBN3"/>
<feature type="chain" id="PRO_5037771601" description="Lipoprotein" evidence="2">
    <location>
        <begin position="22"/>
        <end position="229"/>
    </location>
</feature>
<evidence type="ECO:0000256" key="2">
    <source>
        <dbReference type="SAM" id="SignalP"/>
    </source>
</evidence>
<name>A0A917FBN3_9BACL</name>
<dbReference type="RefSeq" id="WP_189022804.1">
    <property type="nucleotide sequence ID" value="NZ_BMKR01000004.1"/>
</dbReference>
<evidence type="ECO:0000313" key="4">
    <source>
        <dbReference type="Proteomes" id="UP000637643"/>
    </source>
</evidence>
<keyword evidence="4" id="KW-1185">Reference proteome</keyword>
<evidence type="ECO:0000256" key="1">
    <source>
        <dbReference type="SAM" id="MobiDB-lite"/>
    </source>
</evidence>
<accession>A0A917FBN3</accession>
<evidence type="ECO:0000313" key="3">
    <source>
        <dbReference type="EMBL" id="GGF67977.1"/>
    </source>
</evidence>
<reference evidence="3" key="2">
    <citation type="submission" date="2020-09" db="EMBL/GenBank/DDBJ databases">
        <authorList>
            <person name="Sun Q."/>
            <person name="Zhou Y."/>
        </authorList>
    </citation>
    <scope>NUCLEOTIDE SEQUENCE</scope>
    <source>
        <strain evidence="3">CGMCC 1.16134</strain>
    </source>
</reference>
<dbReference type="PROSITE" id="PS51257">
    <property type="entry name" value="PROKAR_LIPOPROTEIN"/>
    <property type="match status" value="1"/>
</dbReference>
<feature type="signal peptide" evidence="2">
    <location>
        <begin position="1"/>
        <end position="21"/>
    </location>
</feature>
<feature type="region of interest" description="Disordered" evidence="1">
    <location>
        <begin position="27"/>
        <end position="96"/>
    </location>
</feature>
<comment type="caution">
    <text evidence="3">The sequence shown here is derived from an EMBL/GenBank/DDBJ whole genome shotgun (WGS) entry which is preliminary data.</text>
</comment>
<feature type="compositionally biased region" description="Polar residues" evidence="1">
    <location>
        <begin position="38"/>
        <end position="48"/>
    </location>
</feature>
<dbReference type="EMBL" id="BMKR01000004">
    <property type="protein sequence ID" value="GGF67977.1"/>
    <property type="molecule type" value="Genomic_DNA"/>
</dbReference>
<organism evidence="3 4">
    <name type="scientific">Paenibacillus albidus</name>
    <dbReference type="NCBI Taxonomy" id="2041023"/>
    <lineage>
        <taxon>Bacteria</taxon>
        <taxon>Bacillati</taxon>
        <taxon>Bacillota</taxon>
        <taxon>Bacilli</taxon>
        <taxon>Bacillales</taxon>
        <taxon>Paenibacillaceae</taxon>
        <taxon>Paenibacillus</taxon>
    </lineage>
</organism>
<evidence type="ECO:0008006" key="5">
    <source>
        <dbReference type="Google" id="ProtNLM"/>
    </source>
</evidence>
<sequence>MKKTILTLTVSFVLSSTVLLGACSNNETENVGEPTVVPTATSPSNDATVSPEVTDAQKATEVPETTSPDDSGPQVSDRPATKEFGELEGGVPGQTGTLTEGNGFSLYLFHGFILDADTGRLALAEDTNYYADIEKLPSDYNLAELEKQGQSELSTFGTPNDYSGELIEHPLGHAELYLQVSGTKGLEDYMVWKNQAGEAYLFRIHNPNGELSDGFASWLMVSLSTIEEN</sequence>
<gene>
    <name evidence="3" type="ORF">GCM10010912_11220</name>
</gene>
<reference evidence="3" key="1">
    <citation type="journal article" date="2014" name="Int. J. Syst. Evol. Microbiol.">
        <title>Complete genome sequence of Corynebacterium casei LMG S-19264T (=DSM 44701T), isolated from a smear-ripened cheese.</title>
        <authorList>
            <consortium name="US DOE Joint Genome Institute (JGI-PGF)"/>
            <person name="Walter F."/>
            <person name="Albersmeier A."/>
            <person name="Kalinowski J."/>
            <person name="Ruckert C."/>
        </authorList>
    </citation>
    <scope>NUCLEOTIDE SEQUENCE</scope>
    <source>
        <strain evidence="3">CGMCC 1.16134</strain>
    </source>
</reference>
<keyword evidence="2" id="KW-0732">Signal</keyword>
<protein>
    <recommendedName>
        <fullName evidence="5">Lipoprotein</fullName>
    </recommendedName>
</protein>
<proteinExistence type="predicted"/>
<dbReference type="Proteomes" id="UP000637643">
    <property type="component" value="Unassembled WGS sequence"/>
</dbReference>